<dbReference type="Gene3D" id="2.40.30.170">
    <property type="match status" value="1"/>
</dbReference>
<evidence type="ECO:0008006" key="7">
    <source>
        <dbReference type="Google" id="ProtNLM"/>
    </source>
</evidence>
<evidence type="ECO:0000313" key="5">
    <source>
        <dbReference type="EMBL" id="MDP9959192.1"/>
    </source>
</evidence>
<feature type="domain" description="CusB-like beta-barrel" evidence="3">
    <location>
        <begin position="208"/>
        <end position="281"/>
    </location>
</feature>
<gene>
    <name evidence="5" type="ORF">J2T04_001071</name>
</gene>
<dbReference type="InterPro" id="IPR058649">
    <property type="entry name" value="CzcB_C"/>
</dbReference>
<dbReference type="InterPro" id="IPR051909">
    <property type="entry name" value="MFP_Cation_Efflux"/>
</dbReference>
<dbReference type="PANTHER" id="PTHR30097">
    <property type="entry name" value="CATION EFFLUX SYSTEM PROTEIN CUSB"/>
    <property type="match status" value="1"/>
</dbReference>
<dbReference type="Gene3D" id="2.40.420.20">
    <property type="match status" value="1"/>
</dbReference>
<dbReference type="NCBIfam" id="TIGR01730">
    <property type="entry name" value="RND_mfp"/>
    <property type="match status" value="1"/>
</dbReference>
<evidence type="ECO:0000259" key="3">
    <source>
        <dbReference type="Pfam" id="PF25954"/>
    </source>
</evidence>
<dbReference type="RefSeq" id="WP_306841815.1">
    <property type="nucleotide sequence ID" value="NZ_JAUSRL010000002.1"/>
</dbReference>
<proteinExistence type="inferred from homology"/>
<dbReference type="EMBL" id="JAUSRL010000002">
    <property type="protein sequence ID" value="MDP9959192.1"/>
    <property type="molecule type" value="Genomic_DNA"/>
</dbReference>
<evidence type="ECO:0000313" key="6">
    <source>
        <dbReference type="Proteomes" id="UP001235513"/>
    </source>
</evidence>
<dbReference type="Pfam" id="PF25954">
    <property type="entry name" value="Beta-barrel_RND_2"/>
    <property type="match status" value="1"/>
</dbReference>
<dbReference type="InterPro" id="IPR058792">
    <property type="entry name" value="Beta-barrel_RND_2"/>
</dbReference>
<feature type="domain" description="CzcB-like C-terminal circularly permuted SH3-like" evidence="4">
    <location>
        <begin position="288"/>
        <end position="349"/>
    </location>
</feature>
<dbReference type="Pfam" id="PF25975">
    <property type="entry name" value="CzcB_C"/>
    <property type="match status" value="1"/>
</dbReference>
<comment type="similarity">
    <text evidence="1">Belongs to the membrane fusion protein (MFP) (TC 8.A.1) family.</text>
</comment>
<reference evidence="5 6" key="1">
    <citation type="submission" date="2023-07" db="EMBL/GenBank/DDBJ databases">
        <title>Sorghum-associated microbial communities from plants grown in Nebraska, USA.</title>
        <authorList>
            <person name="Schachtman D."/>
        </authorList>
    </citation>
    <scope>NUCLEOTIDE SEQUENCE [LARGE SCALE GENOMIC DNA]</scope>
    <source>
        <strain evidence="5 6">CC351</strain>
    </source>
</reference>
<evidence type="ECO:0000256" key="2">
    <source>
        <dbReference type="ARBA" id="ARBA00022448"/>
    </source>
</evidence>
<evidence type="ECO:0000256" key="1">
    <source>
        <dbReference type="ARBA" id="ARBA00009477"/>
    </source>
</evidence>
<keyword evidence="2" id="KW-0813">Transport</keyword>
<dbReference type="SUPFAM" id="SSF111369">
    <property type="entry name" value="HlyD-like secretion proteins"/>
    <property type="match status" value="1"/>
</dbReference>
<name>A0ABT9SIE2_9FLAO</name>
<organism evidence="5 6">
    <name type="scientific">Chryseobacterium lathyri</name>
    <dbReference type="NCBI Taxonomy" id="395933"/>
    <lineage>
        <taxon>Bacteria</taxon>
        <taxon>Pseudomonadati</taxon>
        <taxon>Bacteroidota</taxon>
        <taxon>Flavobacteriia</taxon>
        <taxon>Flavobacteriales</taxon>
        <taxon>Weeksellaceae</taxon>
        <taxon>Chryseobacterium group</taxon>
        <taxon>Chryseobacterium</taxon>
    </lineage>
</organism>
<protein>
    <recommendedName>
        <fullName evidence="7">RND transporter</fullName>
    </recommendedName>
</protein>
<dbReference type="PROSITE" id="PS51257">
    <property type="entry name" value="PROKAR_LIPOPROTEIN"/>
    <property type="match status" value="1"/>
</dbReference>
<comment type="caution">
    <text evidence="5">The sequence shown here is derived from an EMBL/GenBank/DDBJ whole genome shotgun (WGS) entry which is preliminary data.</text>
</comment>
<sequence length="355" mass="38659">MKKSIYIISAMLFLTACGSKETQQPEKSITPTVSNGGQTITFPDAKTFTFFKTEKIASGNINADVAAPAQIVATVVENRIILFNDPELSANYTDLMNRKANIAQKKAIIAQKQAIVGQKQAIIRQKQVEIERFQDLFSHGASTGKEVADARVDKMAAESDKNAAIAEKAAAETDLITEQSLILEQQSKLKMAGFDPDALLRASRGKAWIIADIPESQAGKIKEGGTCKIVFNAFPNEKLTGHIEDMADVIDNTTRMIKLRVSIDNTNNKLKSGMFANISFGVNEGDFISIPKGSLVTVQSKNYVFVKKGNNVFERREVHVGSQVGDKTIVYSGLNNGDEVAVEGVMQLKGLSFGY</sequence>
<dbReference type="PANTHER" id="PTHR30097:SF16">
    <property type="entry name" value="CATION EFFLUX SYSTEM (CZCB-LIKE)"/>
    <property type="match status" value="1"/>
</dbReference>
<keyword evidence="6" id="KW-1185">Reference proteome</keyword>
<dbReference type="InterPro" id="IPR006143">
    <property type="entry name" value="RND_pump_MFP"/>
</dbReference>
<evidence type="ECO:0000259" key="4">
    <source>
        <dbReference type="Pfam" id="PF25975"/>
    </source>
</evidence>
<accession>A0ABT9SIE2</accession>
<dbReference type="Proteomes" id="UP001235513">
    <property type="component" value="Unassembled WGS sequence"/>
</dbReference>